<keyword evidence="6" id="KW-1015">Disulfide bond</keyword>
<proteinExistence type="inferred from homology"/>
<evidence type="ECO:0000256" key="6">
    <source>
        <dbReference type="PIRSR" id="PIRSR002419-1"/>
    </source>
</evidence>
<dbReference type="SUPFAM" id="SSF48652">
    <property type="entry name" value="Tetraspanin"/>
    <property type="match status" value="1"/>
</dbReference>
<feature type="disulfide bond" evidence="6">
    <location>
        <begin position="144"/>
        <end position="188"/>
    </location>
</feature>
<dbReference type="Gene3D" id="1.10.1450.10">
    <property type="entry name" value="Tetraspanin"/>
    <property type="match status" value="1"/>
</dbReference>
<reference evidence="9" key="2">
    <citation type="submission" date="2025-08" db="UniProtKB">
        <authorList>
            <consortium name="RefSeq"/>
        </authorList>
    </citation>
    <scope>IDENTIFICATION</scope>
    <source>
        <tissue evidence="9">Whole sample</tissue>
    </source>
</reference>
<protein>
    <recommendedName>
        <fullName evidence="7">Tetraspanin</fullName>
    </recommendedName>
</protein>
<dbReference type="PANTHER" id="PTHR19282:SF551">
    <property type="entry name" value="RE08073P-RELATED"/>
    <property type="match status" value="1"/>
</dbReference>
<feature type="transmembrane region" description="Helical" evidence="7">
    <location>
        <begin position="200"/>
        <end position="228"/>
    </location>
</feature>
<dbReference type="KEGG" id="cvn:111138026"/>
<name>A0A8B8EZR3_CRAVI</name>
<feature type="transmembrane region" description="Helical" evidence="7">
    <location>
        <begin position="85"/>
        <end position="110"/>
    </location>
</feature>
<evidence type="ECO:0000313" key="8">
    <source>
        <dbReference type="Proteomes" id="UP000694844"/>
    </source>
</evidence>
<keyword evidence="4 7" id="KW-1133">Transmembrane helix</keyword>
<accession>A0A8B8EZR3</accession>
<feature type="transmembrane region" description="Helical" evidence="7">
    <location>
        <begin position="14"/>
        <end position="37"/>
    </location>
</feature>
<dbReference type="InterPro" id="IPR008952">
    <property type="entry name" value="Tetraspanin_EC2_sf"/>
</dbReference>
<keyword evidence="3 7" id="KW-0812">Transmembrane</keyword>
<dbReference type="InterPro" id="IPR018499">
    <property type="entry name" value="Tetraspanin/Peripherin"/>
</dbReference>
<dbReference type="RefSeq" id="XP_022345494.1">
    <property type="nucleotide sequence ID" value="XM_022489786.1"/>
</dbReference>
<dbReference type="PRINTS" id="PR00259">
    <property type="entry name" value="TMFOUR"/>
</dbReference>
<evidence type="ECO:0000256" key="1">
    <source>
        <dbReference type="ARBA" id="ARBA00004141"/>
    </source>
</evidence>
<dbReference type="PANTHER" id="PTHR19282">
    <property type="entry name" value="TETRASPANIN"/>
    <property type="match status" value="1"/>
</dbReference>
<keyword evidence="8" id="KW-1185">Reference proteome</keyword>
<dbReference type="PIRSF" id="PIRSF002419">
    <property type="entry name" value="Tetraspanin"/>
    <property type="match status" value="1"/>
</dbReference>
<dbReference type="OrthoDB" id="432835at2759"/>
<evidence type="ECO:0000256" key="2">
    <source>
        <dbReference type="ARBA" id="ARBA00006840"/>
    </source>
</evidence>
<gene>
    <name evidence="9" type="primary">LOC111138026</name>
</gene>
<organism evidence="8 9">
    <name type="scientific">Crassostrea virginica</name>
    <name type="common">Eastern oyster</name>
    <dbReference type="NCBI Taxonomy" id="6565"/>
    <lineage>
        <taxon>Eukaryota</taxon>
        <taxon>Metazoa</taxon>
        <taxon>Spiralia</taxon>
        <taxon>Lophotrochozoa</taxon>
        <taxon>Mollusca</taxon>
        <taxon>Bivalvia</taxon>
        <taxon>Autobranchia</taxon>
        <taxon>Pteriomorphia</taxon>
        <taxon>Ostreida</taxon>
        <taxon>Ostreoidea</taxon>
        <taxon>Ostreidae</taxon>
        <taxon>Crassostrea</taxon>
    </lineage>
</organism>
<dbReference type="Proteomes" id="UP000694844">
    <property type="component" value="Chromosome 1"/>
</dbReference>
<reference evidence="8" key="1">
    <citation type="submission" date="2024-06" db="UniProtKB">
        <authorList>
            <consortium name="RefSeq"/>
        </authorList>
    </citation>
    <scope>NUCLEOTIDE SEQUENCE [LARGE SCALE GENOMIC DNA]</scope>
</reference>
<evidence type="ECO:0000256" key="3">
    <source>
        <dbReference type="ARBA" id="ARBA00022692"/>
    </source>
</evidence>
<sequence length="232" mass="25725">MGYKSSSGASVKEIVFGIFNTIFLLLGLAVFIVGVYLKVSRSLYTELLDSREFETGTALCVSAGIIVIVVSLLGFWGLWMKSQFILSLYFISVLIIFCLEIAAGIIAYIYRNKIEEIIEEDLRSGLKDIKRRTAWDTVQEKFECCGVHNYTDWMGVYDINVPSSIPDSCCGYPDCGESGSAAAWRIGCVQDAKEWLEENYLLLGAVCVVIGAIHVLLLLVTAVLIFLLRMDG</sequence>
<evidence type="ECO:0000256" key="5">
    <source>
        <dbReference type="ARBA" id="ARBA00023136"/>
    </source>
</evidence>
<dbReference type="InterPro" id="IPR000301">
    <property type="entry name" value="Tetraspanin_animals"/>
</dbReference>
<dbReference type="GeneID" id="111138026"/>
<dbReference type="Pfam" id="PF00335">
    <property type="entry name" value="Tetraspanin"/>
    <property type="match status" value="1"/>
</dbReference>
<comment type="similarity">
    <text evidence="2 7">Belongs to the tetraspanin (TM4SF) family.</text>
</comment>
<feature type="transmembrane region" description="Helical" evidence="7">
    <location>
        <begin position="58"/>
        <end position="79"/>
    </location>
</feature>
<comment type="subcellular location">
    <subcellularLocation>
        <location evidence="1 7">Membrane</location>
        <topology evidence="1 7">Multi-pass membrane protein</topology>
    </subcellularLocation>
</comment>
<dbReference type="GO" id="GO:0005886">
    <property type="term" value="C:plasma membrane"/>
    <property type="evidence" value="ECO:0007669"/>
    <property type="project" value="TreeGrafter"/>
</dbReference>
<keyword evidence="5 7" id="KW-0472">Membrane</keyword>
<evidence type="ECO:0000256" key="4">
    <source>
        <dbReference type="ARBA" id="ARBA00022989"/>
    </source>
</evidence>
<evidence type="ECO:0000313" key="9">
    <source>
        <dbReference type="RefSeq" id="XP_022345494.1"/>
    </source>
</evidence>
<evidence type="ECO:0000256" key="7">
    <source>
        <dbReference type="RuleBase" id="RU361218"/>
    </source>
</evidence>
<dbReference type="AlphaFoldDB" id="A0A8B8EZR3"/>